<name>A0A2L0ER82_SORCE</name>
<dbReference type="InterPro" id="IPR036866">
    <property type="entry name" value="RibonucZ/Hydroxyglut_hydro"/>
</dbReference>
<dbReference type="InterPro" id="IPR000396">
    <property type="entry name" value="Pdiesterase2"/>
</dbReference>
<dbReference type="Proteomes" id="UP000238348">
    <property type="component" value="Chromosome"/>
</dbReference>
<dbReference type="GO" id="GO:0006198">
    <property type="term" value="P:cAMP catabolic process"/>
    <property type="evidence" value="ECO:0007669"/>
    <property type="project" value="InterPro"/>
</dbReference>
<dbReference type="SUPFAM" id="SSF56281">
    <property type="entry name" value="Metallo-hydrolase/oxidoreductase"/>
    <property type="match status" value="1"/>
</dbReference>
<dbReference type="RefSeq" id="WP_234023717.1">
    <property type="nucleotide sequence ID" value="NZ_CP012673.1"/>
</dbReference>
<dbReference type="SMART" id="SM00849">
    <property type="entry name" value="Lactamase_B"/>
    <property type="match status" value="1"/>
</dbReference>
<evidence type="ECO:0000259" key="1">
    <source>
        <dbReference type="SMART" id="SM00849"/>
    </source>
</evidence>
<dbReference type="GO" id="GO:0047555">
    <property type="term" value="F:3',5'-cyclic-GMP phosphodiesterase activity"/>
    <property type="evidence" value="ECO:0007669"/>
    <property type="project" value="TreeGrafter"/>
</dbReference>
<dbReference type="InterPro" id="IPR001279">
    <property type="entry name" value="Metallo-B-lactamas"/>
</dbReference>
<proteinExistence type="predicted"/>
<dbReference type="GO" id="GO:1902660">
    <property type="term" value="P:negative regulation of glucose mediated signaling pathway"/>
    <property type="evidence" value="ECO:0007669"/>
    <property type="project" value="TreeGrafter"/>
</dbReference>
<dbReference type="CDD" id="cd07735">
    <property type="entry name" value="class_II_PDE_MBL-fold"/>
    <property type="match status" value="1"/>
</dbReference>
<organism evidence="2 3">
    <name type="scientific">Sorangium cellulosum</name>
    <name type="common">Polyangium cellulosum</name>
    <dbReference type="NCBI Taxonomy" id="56"/>
    <lineage>
        <taxon>Bacteria</taxon>
        <taxon>Pseudomonadati</taxon>
        <taxon>Myxococcota</taxon>
        <taxon>Polyangia</taxon>
        <taxon>Polyangiales</taxon>
        <taxon>Polyangiaceae</taxon>
        <taxon>Sorangium</taxon>
    </lineage>
</organism>
<dbReference type="PRINTS" id="PR00388">
    <property type="entry name" value="PDIESTERASE2"/>
</dbReference>
<keyword evidence="2" id="KW-0378">Hydrolase</keyword>
<reference evidence="2 3" key="1">
    <citation type="submission" date="2015-09" db="EMBL/GenBank/DDBJ databases">
        <title>Sorangium comparison.</title>
        <authorList>
            <person name="Zaburannyi N."/>
            <person name="Bunk B."/>
            <person name="Overmann J."/>
            <person name="Mueller R."/>
        </authorList>
    </citation>
    <scope>NUCLEOTIDE SEQUENCE [LARGE SCALE GENOMIC DNA]</scope>
    <source>
        <strain evidence="2 3">So ce26</strain>
    </source>
</reference>
<dbReference type="PANTHER" id="PTHR28283:SF1">
    <property type="entry name" value="3',5'-CYCLIC-NUCLEOTIDE PHOSPHODIESTERASE 1"/>
    <property type="match status" value="1"/>
</dbReference>
<evidence type="ECO:0000313" key="3">
    <source>
        <dbReference type="Proteomes" id="UP000238348"/>
    </source>
</evidence>
<gene>
    <name evidence="2" type="ORF">SOCE26_032100</name>
</gene>
<dbReference type="AlphaFoldDB" id="A0A2L0ER82"/>
<protein>
    <submittedName>
        <fullName evidence="2">3',5'-cyclic-nucleotide phosphodiesterase</fullName>
        <ecNumber evidence="2">3.1.4.17</ecNumber>
    </submittedName>
</protein>
<evidence type="ECO:0000313" key="2">
    <source>
        <dbReference type="EMBL" id="AUX41785.1"/>
    </source>
</evidence>
<dbReference type="Gene3D" id="3.60.15.10">
    <property type="entry name" value="Ribonuclease Z/Hydroxyacylglutathione hydrolase-like"/>
    <property type="match status" value="1"/>
</dbReference>
<dbReference type="EMBL" id="CP012673">
    <property type="protein sequence ID" value="AUX41785.1"/>
    <property type="molecule type" value="Genomic_DNA"/>
</dbReference>
<sequence length="261" mass="28984">MERAEPVELRVVGCHGGETPKHRTCAFLVDDVLAIDAGSLTSGLEVKEQMRIEACLVSHAHLDHIRDLATLADNRCQLECPPLVAAGTRETLRTLKKHFFNGVLWPDFAVIPTPARPTIQYLELKPERPTVVAGRVVRAVHVSHTIDASAFVIEGSGGSIAYSGDTGPTERLWEVLNQQQDLRALLMEVSFPDREQRLATVSGHHTPQTLAAELRKYRAPKDLPTMLYHIKPVFQAEVERECAALQGLNLEVLQLLDHFVL</sequence>
<dbReference type="PANTHER" id="PTHR28283">
    <property type="entry name" value="3',5'-CYCLIC-NUCLEOTIDE PHOSPHODIESTERASE 1"/>
    <property type="match status" value="1"/>
</dbReference>
<dbReference type="EC" id="3.1.4.17" evidence="2"/>
<feature type="domain" description="Metallo-beta-lactamase" evidence="1">
    <location>
        <begin position="22"/>
        <end position="204"/>
    </location>
</feature>
<dbReference type="GO" id="GO:0004115">
    <property type="term" value="F:3',5'-cyclic-AMP phosphodiesterase activity"/>
    <property type="evidence" value="ECO:0007669"/>
    <property type="project" value="InterPro"/>
</dbReference>
<dbReference type="Pfam" id="PF12706">
    <property type="entry name" value="Lactamase_B_2"/>
    <property type="match status" value="1"/>
</dbReference>
<accession>A0A2L0ER82</accession>